<sequence length="70" mass="8141">MSLKHDLLNLMLKYSVPVCYHGEEETVFDRVEDFREEERSKKCRSEEDLVRIRKLTAGIKSGVRGNEGGR</sequence>
<proteinExistence type="predicted"/>
<evidence type="ECO:0000313" key="1">
    <source>
        <dbReference type="EMBL" id="EZA50327.1"/>
    </source>
</evidence>
<organism evidence="1 2">
    <name type="scientific">Ooceraea biroi</name>
    <name type="common">Clonal raider ant</name>
    <name type="synonym">Cerapachys biroi</name>
    <dbReference type="NCBI Taxonomy" id="2015173"/>
    <lineage>
        <taxon>Eukaryota</taxon>
        <taxon>Metazoa</taxon>
        <taxon>Ecdysozoa</taxon>
        <taxon>Arthropoda</taxon>
        <taxon>Hexapoda</taxon>
        <taxon>Insecta</taxon>
        <taxon>Pterygota</taxon>
        <taxon>Neoptera</taxon>
        <taxon>Endopterygota</taxon>
        <taxon>Hymenoptera</taxon>
        <taxon>Apocrita</taxon>
        <taxon>Aculeata</taxon>
        <taxon>Formicoidea</taxon>
        <taxon>Formicidae</taxon>
        <taxon>Dorylinae</taxon>
        <taxon>Ooceraea</taxon>
    </lineage>
</organism>
<protein>
    <submittedName>
        <fullName evidence="1">Uncharacterized protein</fullName>
    </submittedName>
</protein>
<evidence type="ECO:0000313" key="2">
    <source>
        <dbReference type="Proteomes" id="UP000053097"/>
    </source>
</evidence>
<dbReference type="Proteomes" id="UP000053097">
    <property type="component" value="Unassembled WGS sequence"/>
</dbReference>
<keyword evidence="2" id="KW-1185">Reference proteome</keyword>
<dbReference type="AlphaFoldDB" id="A0A026W2M1"/>
<name>A0A026W2M1_OOCBI</name>
<reference evidence="1 2" key="1">
    <citation type="journal article" date="2014" name="Curr. Biol.">
        <title>The genome of the clonal raider ant Cerapachys biroi.</title>
        <authorList>
            <person name="Oxley P.R."/>
            <person name="Ji L."/>
            <person name="Fetter-Pruneda I."/>
            <person name="McKenzie S.K."/>
            <person name="Li C."/>
            <person name="Hu H."/>
            <person name="Zhang G."/>
            <person name="Kronauer D.J."/>
        </authorList>
    </citation>
    <scope>NUCLEOTIDE SEQUENCE [LARGE SCALE GENOMIC DNA]</scope>
</reference>
<gene>
    <name evidence="1" type="ORF">X777_11270</name>
</gene>
<dbReference type="EMBL" id="KK107461">
    <property type="protein sequence ID" value="EZA50327.1"/>
    <property type="molecule type" value="Genomic_DNA"/>
</dbReference>
<accession>A0A026W2M1</accession>